<evidence type="ECO:0000313" key="5">
    <source>
        <dbReference type="EMBL" id="BCS87127.1"/>
    </source>
</evidence>
<proteinExistence type="inferred from homology"/>
<protein>
    <submittedName>
        <fullName evidence="5">Integrase</fullName>
    </submittedName>
</protein>
<dbReference type="InterPro" id="IPR011010">
    <property type="entry name" value="DNA_brk_join_enz"/>
</dbReference>
<keyword evidence="6" id="KW-1185">Reference proteome</keyword>
<dbReference type="PANTHER" id="PTHR30349:SF41">
    <property type="entry name" value="INTEGRASE_RECOMBINASE PROTEIN MJ0367-RELATED"/>
    <property type="match status" value="1"/>
</dbReference>
<dbReference type="Proteomes" id="UP001053296">
    <property type="component" value="Chromosome"/>
</dbReference>
<comment type="similarity">
    <text evidence="1">Belongs to the 'phage' integrase family.</text>
</comment>
<evidence type="ECO:0000256" key="3">
    <source>
        <dbReference type="ARBA" id="ARBA00023172"/>
    </source>
</evidence>
<dbReference type="InterPro" id="IPR002104">
    <property type="entry name" value="Integrase_catalytic"/>
</dbReference>
<dbReference type="SUPFAM" id="SSF56349">
    <property type="entry name" value="DNA breaking-rejoining enzymes"/>
    <property type="match status" value="1"/>
</dbReference>
<evidence type="ECO:0000256" key="1">
    <source>
        <dbReference type="ARBA" id="ARBA00008857"/>
    </source>
</evidence>
<evidence type="ECO:0000313" key="6">
    <source>
        <dbReference type="Proteomes" id="UP001053296"/>
    </source>
</evidence>
<dbReference type="EMBL" id="AP024485">
    <property type="protein sequence ID" value="BCS87127.1"/>
    <property type="molecule type" value="Genomic_DNA"/>
</dbReference>
<name>A0ABM7P2V9_9BACT</name>
<dbReference type="InterPro" id="IPR013762">
    <property type="entry name" value="Integrase-like_cat_sf"/>
</dbReference>
<dbReference type="Pfam" id="PF00589">
    <property type="entry name" value="Phage_integrase"/>
    <property type="match status" value="1"/>
</dbReference>
<accession>A0ABM7P2V9</accession>
<organism evidence="5 6">
    <name type="scientific">Pseudodesulfovibrio sediminis</name>
    <dbReference type="NCBI Taxonomy" id="2810563"/>
    <lineage>
        <taxon>Bacteria</taxon>
        <taxon>Pseudomonadati</taxon>
        <taxon>Thermodesulfobacteriota</taxon>
        <taxon>Desulfovibrionia</taxon>
        <taxon>Desulfovibrionales</taxon>
        <taxon>Desulfovibrionaceae</taxon>
    </lineage>
</organism>
<dbReference type="InterPro" id="IPR046668">
    <property type="entry name" value="DUF6538"/>
</dbReference>
<reference evidence="5" key="1">
    <citation type="journal article" date="2022" name="Arch. Microbiol.">
        <title>Pseudodesulfovibrio sediminis sp. nov., a mesophilic and neutrophilic sulfate-reducing bacterium isolated from sediment of a brackish lake.</title>
        <authorList>
            <person name="Takahashi A."/>
            <person name="Kojima H."/>
            <person name="Watanabe M."/>
            <person name="Fukui M."/>
        </authorList>
    </citation>
    <scope>NUCLEOTIDE SEQUENCE</scope>
    <source>
        <strain evidence="5">SF6</strain>
    </source>
</reference>
<dbReference type="PROSITE" id="PS51898">
    <property type="entry name" value="TYR_RECOMBINASE"/>
    <property type="match status" value="1"/>
</dbReference>
<evidence type="ECO:0000259" key="4">
    <source>
        <dbReference type="PROSITE" id="PS51898"/>
    </source>
</evidence>
<dbReference type="Gene3D" id="1.10.443.10">
    <property type="entry name" value="Intergrase catalytic core"/>
    <property type="match status" value="1"/>
</dbReference>
<feature type="domain" description="Tyr recombinase" evidence="4">
    <location>
        <begin position="341"/>
        <end position="548"/>
    </location>
</feature>
<gene>
    <name evidence="5" type="ORF">PSDVSF_03690</name>
</gene>
<evidence type="ECO:0000256" key="2">
    <source>
        <dbReference type="ARBA" id="ARBA00023125"/>
    </source>
</evidence>
<keyword evidence="3" id="KW-0233">DNA recombination</keyword>
<dbReference type="Pfam" id="PF20172">
    <property type="entry name" value="DUF6538"/>
    <property type="match status" value="1"/>
</dbReference>
<dbReference type="Gene3D" id="1.10.150.130">
    <property type="match status" value="1"/>
</dbReference>
<dbReference type="PANTHER" id="PTHR30349">
    <property type="entry name" value="PHAGE INTEGRASE-RELATED"/>
    <property type="match status" value="1"/>
</dbReference>
<dbReference type="InterPro" id="IPR010998">
    <property type="entry name" value="Integrase_recombinase_N"/>
</dbReference>
<sequence length="573" mass="67166">MRLSRSPSYLVKHKHIFYVRVSVPQDLRPKLGRTEYRYSLRTAFLREARGKSSRLATGILDLFQWMRTKKAMNMKQEEIQAIADNHIRTLLNDLEEEWATSSPSSEASMEHDFVGLDEDWEAYWEDLQKRDYRHVRETVDQLIQNHGLDLDQNNDAYKRLCRAITQSSLEFCEIAKKRLQGIYRDRFAQTPQIVGISHTTQEESQGEGVPLTQVIDAYTQEQTHAGRWEEKSKKENHACYQLFLEYAGEEITTGQITYPLMRDYKTALMGLPPNMKKAKAYRDMTIHELLTMDIEKTMSTTTVNKYLNRIATLFKYALKNGWMQINPAEGMQLPEKRRDDELRATFTDDDLKKLFHSEQYTQDTHKHPYQFWVLPIALFTGMRQNEIAQLHLDDIRQDHDLWVFDINANAPDKHIKTKNSKRLVPMHPFLAEALNLPGYAQVLRDQGQTRLFPEIKCGRDRYGQTVSRWFNGNASTTFGYKGKCGIEKAKEGEPKKDFHSFRHTLINHLKQKLVDPLLLHELDGHAHNSMTMGRYGKQYRSHLINEHVVMHIDFHRTLDLDHLLHSHYAIKKH</sequence>
<dbReference type="InterPro" id="IPR025269">
    <property type="entry name" value="SAM-like_dom"/>
</dbReference>
<dbReference type="InterPro" id="IPR050090">
    <property type="entry name" value="Tyrosine_recombinase_XerCD"/>
</dbReference>
<dbReference type="CDD" id="cd01184">
    <property type="entry name" value="INT_C_like_1"/>
    <property type="match status" value="1"/>
</dbReference>
<keyword evidence="2" id="KW-0238">DNA-binding</keyword>
<dbReference type="Pfam" id="PF13102">
    <property type="entry name" value="Phage_int_SAM_5"/>
    <property type="match status" value="1"/>
</dbReference>